<evidence type="ECO:0000256" key="1">
    <source>
        <dbReference type="SAM" id="SignalP"/>
    </source>
</evidence>
<accession>A0A5K1JVM9</accession>
<keyword evidence="1" id="KW-0732">Signal</keyword>
<feature type="signal peptide" evidence="1">
    <location>
        <begin position="1"/>
        <end position="16"/>
    </location>
</feature>
<dbReference type="InterPro" id="IPR045469">
    <property type="entry name" value="Nis1"/>
</dbReference>
<reference evidence="2" key="1">
    <citation type="submission" date="2019-10" db="EMBL/GenBank/DDBJ databases">
        <authorList>
            <person name="Nor Muhammad N."/>
        </authorList>
    </citation>
    <scope>NUCLEOTIDE SEQUENCE</scope>
</reference>
<protein>
    <submittedName>
        <fullName evidence="2">CP2 domain-containing protein</fullName>
    </submittedName>
</protein>
<dbReference type="AlphaFoldDB" id="A0A5K1JVM9"/>
<dbReference type="EMBL" id="LR725306">
    <property type="protein sequence ID" value="VWO96028.1"/>
    <property type="molecule type" value="Genomic_DNA"/>
</dbReference>
<proteinExistence type="predicted"/>
<name>A0A5K1JVM9_9APHY</name>
<dbReference type="Pfam" id="PF19271">
    <property type="entry name" value="Nis1"/>
    <property type="match status" value="1"/>
</dbReference>
<organism evidence="2">
    <name type="scientific">Ganoderma boninense</name>
    <dbReference type="NCBI Taxonomy" id="34458"/>
    <lineage>
        <taxon>Eukaryota</taxon>
        <taxon>Fungi</taxon>
        <taxon>Dikarya</taxon>
        <taxon>Basidiomycota</taxon>
        <taxon>Agaricomycotina</taxon>
        <taxon>Agaricomycetes</taxon>
        <taxon>Polyporales</taxon>
        <taxon>Polyporaceae</taxon>
        <taxon>Ganoderma</taxon>
    </lineage>
</organism>
<gene>
    <name evidence="2" type="primary">I1RQL1</name>
</gene>
<evidence type="ECO:0000313" key="2">
    <source>
        <dbReference type="EMBL" id="VWO96028.1"/>
    </source>
</evidence>
<sequence>MKSVFAALALVASAYAQGIKIAAPAANSHIVMTKTVLIDNSHTPSTDVAVLIGLRSCGPSGDCDAIADSGALGTVLYKGMYEPISRTSGGSMYQNYTVAVPDGFGTGSALLSVAHFYAGGVANSPTIDTAYIVVQVDSA</sequence>
<feature type="chain" id="PRO_5023841341" evidence="1">
    <location>
        <begin position="17"/>
        <end position="139"/>
    </location>
</feature>